<evidence type="ECO:0000313" key="4">
    <source>
        <dbReference type="Proteomes" id="UP000515204"/>
    </source>
</evidence>
<evidence type="ECO:0000259" key="3">
    <source>
        <dbReference type="Pfam" id="PF12278"/>
    </source>
</evidence>
<evidence type="ECO:0000313" key="5">
    <source>
        <dbReference type="RefSeq" id="XP_014483787.1"/>
    </source>
</evidence>
<dbReference type="Proteomes" id="UP000515204">
    <property type="component" value="Unplaced"/>
</dbReference>
<proteinExistence type="predicted"/>
<gene>
    <name evidence="5" type="primary">LOC106749143</name>
</gene>
<protein>
    <submittedName>
        <fullName evidence="5">RNA-binding protein 25-like</fullName>
    </submittedName>
</protein>
<sequence>MNSPQSTNLRRDEESRFTHNKDDRLIIRLTNGEDKLKCRQEWMCQQELERQRERLKQQMILNYGRKHAEITKHNQTSSHRSRSTSSNTLPLYFRHKEKSMSSAAFKSDIVSKKLDGSASGAVPLFKGPEGAQFNIKDLRQIEVNIRRNILVKGPVTELQRDILDPEDVILERREGEGRRPIFDRDEIKKAVSEVKKQHTLVATNSEQSGKLRIFKRCSSSLSLNRSRSYSPGYPSHIRSRNAESKHHRRVEYNYCHKSDRHDNTDNKEHKEKYIGRDIRRHNNNHSYSEERNASSSHSRSIIENRSYCNRYRDRYRNRSNERSQEKGDRDKDRDRNRCTERDRNRNRDSFRNRKDTAPHCVKPVPMDIYYGTLPPRPLLMSPMVPIPRGQFPLLRGRRHPSLMAPVRSFPPQFIPPDVYRMELPVPNIKYKPMF</sequence>
<dbReference type="KEGG" id="dqu:106749143"/>
<dbReference type="GeneID" id="106749143"/>
<evidence type="ECO:0000259" key="2">
    <source>
        <dbReference type="Pfam" id="PF11671"/>
    </source>
</evidence>
<dbReference type="InterPro" id="IPR022063">
    <property type="entry name" value="Sex_determin_N"/>
</dbReference>
<dbReference type="InterPro" id="IPR021007">
    <property type="entry name" value="Sex_determ_C"/>
</dbReference>
<organism evidence="4 5">
    <name type="scientific">Dinoponera quadriceps</name>
    <name type="common">South American ant</name>
    <dbReference type="NCBI Taxonomy" id="609295"/>
    <lineage>
        <taxon>Eukaryota</taxon>
        <taxon>Metazoa</taxon>
        <taxon>Ecdysozoa</taxon>
        <taxon>Arthropoda</taxon>
        <taxon>Hexapoda</taxon>
        <taxon>Insecta</taxon>
        <taxon>Pterygota</taxon>
        <taxon>Neoptera</taxon>
        <taxon>Endopterygota</taxon>
        <taxon>Hymenoptera</taxon>
        <taxon>Apocrita</taxon>
        <taxon>Aculeata</taxon>
        <taxon>Formicoidea</taxon>
        <taxon>Formicidae</taxon>
        <taxon>Ponerinae</taxon>
        <taxon>Ponerini</taxon>
        <taxon>Dinoponera</taxon>
    </lineage>
</organism>
<dbReference type="OrthoDB" id="8194777at2759"/>
<evidence type="ECO:0000256" key="1">
    <source>
        <dbReference type="SAM" id="MobiDB-lite"/>
    </source>
</evidence>
<feature type="compositionally biased region" description="Basic and acidic residues" evidence="1">
    <location>
        <begin position="310"/>
        <end position="357"/>
    </location>
</feature>
<feature type="compositionally biased region" description="Basic and acidic residues" evidence="1">
    <location>
        <begin position="240"/>
        <end position="277"/>
    </location>
</feature>
<dbReference type="AlphaFoldDB" id="A0A6P3Y0D7"/>
<keyword evidence="4" id="KW-1185">Reference proteome</keyword>
<reference evidence="5" key="1">
    <citation type="submission" date="2025-08" db="UniProtKB">
        <authorList>
            <consortium name="RefSeq"/>
        </authorList>
    </citation>
    <scope>IDENTIFICATION</scope>
</reference>
<dbReference type="RefSeq" id="XP_014483787.1">
    <property type="nucleotide sequence ID" value="XM_014628301.1"/>
</dbReference>
<feature type="domain" description="Complementary sex determination N-terminal" evidence="3">
    <location>
        <begin position="35"/>
        <end position="173"/>
    </location>
</feature>
<feature type="compositionally biased region" description="Polar residues" evidence="1">
    <location>
        <begin position="293"/>
        <end position="303"/>
    </location>
</feature>
<feature type="region of interest" description="Disordered" evidence="1">
    <location>
        <begin position="224"/>
        <end position="358"/>
    </location>
</feature>
<dbReference type="Pfam" id="PF11671">
    <property type="entry name" value="Apis_Csd"/>
    <property type="match status" value="1"/>
</dbReference>
<accession>A0A6P3Y0D7</accession>
<name>A0A6P3Y0D7_DINQU</name>
<feature type="domain" description="Complementary sex determiner C-terminal" evidence="2">
    <location>
        <begin position="298"/>
        <end position="434"/>
    </location>
</feature>
<dbReference type="Pfam" id="PF12278">
    <property type="entry name" value="SDP_N"/>
    <property type="match status" value="1"/>
</dbReference>